<evidence type="ECO:0000313" key="2">
    <source>
        <dbReference type="EMBL" id="KGF46319.1"/>
    </source>
</evidence>
<dbReference type="EMBL" id="JRNT01000045">
    <property type="protein sequence ID" value="KGF46319.1"/>
    <property type="molecule type" value="Genomic_DNA"/>
</dbReference>
<name>A0A096CM05_9FIRM</name>
<dbReference type="Proteomes" id="UP000029628">
    <property type="component" value="Unassembled WGS sequence"/>
</dbReference>
<accession>A0A096CM05</accession>
<protein>
    <submittedName>
        <fullName evidence="2">Uncharacterized protein</fullName>
    </submittedName>
</protein>
<feature type="signal peptide" evidence="1">
    <location>
        <begin position="1"/>
        <end position="23"/>
    </location>
</feature>
<gene>
    <name evidence="2" type="ORF">HMPREF0872_08830</name>
</gene>
<comment type="caution">
    <text evidence="2">The sequence shown here is derived from an EMBL/GenBank/DDBJ whole genome shotgun (WGS) entry which is preliminary data.</text>
</comment>
<dbReference type="AlphaFoldDB" id="A0A096CM05"/>
<keyword evidence="3" id="KW-1185">Reference proteome</keyword>
<proteinExistence type="predicted"/>
<sequence>MLKKLVALTLGVGLFCSGGLCHAAEIRNYIADVEGTVTSVLLHNQKTGAWVIIDSPSNGAVSKANVNQPVKGQVNVNEKIPVGIYDAVAIDHTPFKVKGRIVVSGADKDINGEYVSVTKPNINPDFQSKSQSHGPIFVKVTNGEQPEPFIPIPDEKTEEEAWKNVNDEGVGSYLLDPAKQNQSNVRTIQKLSPSLKIWEEDKVDENGNTSKYKYVNRKQIDFKLRKEYVWAGQGWPAAKHSKKIDGDFKFDDNKTKGELTYSNSDYPYTWTHDANGKIILQAPFTDNPEIEEAEAETIEPKAK</sequence>
<dbReference type="RefSeq" id="WP_038153343.1">
    <property type="nucleotide sequence ID" value="NZ_JRNT01000045.1"/>
</dbReference>
<feature type="chain" id="PRO_5001918721" evidence="1">
    <location>
        <begin position="24"/>
        <end position="303"/>
    </location>
</feature>
<keyword evidence="1" id="KW-0732">Signal</keyword>
<evidence type="ECO:0000256" key="1">
    <source>
        <dbReference type="SAM" id="SignalP"/>
    </source>
</evidence>
<evidence type="ECO:0000313" key="3">
    <source>
        <dbReference type="Proteomes" id="UP000029628"/>
    </source>
</evidence>
<reference evidence="2 3" key="1">
    <citation type="submission" date="2014-07" db="EMBL/GenBank/DDBJ databases">
        <authorList>
            <person name="McCorrison J."/>
            <person name="Sanka R."/>
            <person name="Torralba M."/>
            <person name="Gillis M."/>
            <person name="Haft D.H."/>
            <person name="Methe B."/>
            <person name="Sutton G."/>
            <person name="Nelson K.E."/>
        </authorList>
    </citation>
    <scope>NUCLEOTIDE SEQUENCE [LARGE SCALE GENOMIC DNA]</scope>
    <source>
        <strain evidence="2 3">DNF00314</strain>
    </source>
</reference>
<organism evidence="2 3">
    <name type="scientific">Veillonella montpellierensis DNF00314</name>
    <dbReference type="NCBI Taxonomy" id="1401067"/>
    <lineage>
        <taxon>Bacteria</taxon>
        <taxon>Bacillati</taxon>
        <taxon>Bacillota</taxon>
        <taxon>Negativicutes</taxon>
        <taxon>Veillonellales</taxon>
        <taxon>Veillonellaceae</taxon>
        <taxon>Veillonella</taxon>
    </lineage>
</organism>